<dbReference type="OrthoDB" id="2527654at2759"/>
<feature type="compositionally biased region" description="Low complexity" evidence="1">
    <location>
        <begin position="159"/>
        <end position="168"/>
    </location>
</feature>
<feature type="compositionally biased region" description="Polar residues" evidence="1">
    <location>
        <begin position="97"/>
        <end position="107"/>
    </location>
</feature>
<evidence type="ECO:0000256" key="1">
    <source>
        <dbReference type="SAM" id="MobiDB-lite"/>
    </source>
</evidence>
<protein>
    <submittedName>
        <fullName evidence="2">Uncharacterized protein</fullName>
    </submittedName>
</protein>
<feature type="compositionally biased region" description="Low complexity" evidence="1">
    <location>
        <begin position="450"/>
        <end position="467"/>
    </location>
</feature>
<dbReference type="OMA" id="HERRHIH"/>
<name>A0A194S9G4_RHOGW</name>
<accession>A0A194S9G4</accession>
<gene>
    <name evidence="2" type="ORF">RHOBADRAFT_52166</name>
</gene>
<dbReference type="EMBL" id="KQ474075">
    <property type="protein sequence ID" value="KPV77229.1"/>
    <property type="molecule type" value="Genomic_DNA"/>
</dbReference>
<sequence>MGLFSHKDKTSPSGFFPVDQTPTDERSESDAINNRPRTSTSSGGRTSQDAARHSSSSTGAAAGAAAAAAAGAAGASRARTSHDGGAAASASPKVDQARSSGPLTNEVHSSPSSSSGLPAGAAPAAAAAAAATTAAHHHPSSSSSPTVAPTSAREINNPSSSSTAAASTGLPSIQDQSAGLTRGATLKERSATPHSHHAQPGSDAVLSEEQAKLAEHDHKYLQPVVHERRHIHEVEELERHRVVDRHVHHVQHHVQPLVDERHLETVHSYREVPVTHVEEVHANTPDDRALLARLNAQSMSTYTVVPHQRVKVDKGETQVTENVVHHYHTIVMPVWQRDLHEFYRLNSNFSPASMLNSSGGPAAAHGHAQQHNVASPSVQHGAFGSVSHPPGAKVVPGGVSLMGPPQAREGHKLVPDSRPEIGGESTAYEVEYVNREPVFTSSATHPVQRHGLQQQQHSPLQQQQQPGAGISGAHARQSSLSSSVGRHARTSSLGQTVPGGNLATTTGGHHHGLHQQQQASSPQMAGLEQGMQNTNLGVAR</sequence>
<feature type="region of interest" description="Disordered" evidence="1">
    <location>
        <begin position="1"/>
        <end position="212"/>
    </location>
</feature>
<feature type="region of interest" description="Disordered" evidence="1">
    <location>
        <begin position="442"/>
        <end position="525"/>
    </location>
</feature>
<keyword evidence="3" id="KW-1185">Reference proteome</keyword>
<feature type="compositionally biased region" description="Polar residues" evidence="1">
    <location>
        <begin position="476"/>
        <end position="495"/>
    </location>
</feature>
<reference evidence="2 3" key="1">
    <citation type="journal article" date="2015" name="Front. Microbiol.">
        <title>Genome sequence of the plant growth promoting endophytic yeast Rhodotorula graminis WP1.</title>
        <authorList>
            <person name="Firrincieli A."/>
            <person name="Otillar R."/>
            <person name="Salamov A."/>
            <person name="Schmutz J."/>
            <person name="Khan Z."/>
            <person name="Redman R.S."/>
            <person name="Fleck N.D."/>
            <person name="Lindquist E."/>
            <person name="Grigoriev I.V."/>
            <person name="Doty S.L."/>
        </authorList>
    </citation>
    <scope>NUCLEOTIDE SEQUENCE [LARGE SCALE GENOMIC DNA]</scope>
    <source>
        <strain evidence="2 3">WP1</strain>
    </source>
</reference>
<feature type="compositionally biased region" description="Low complexity" evidence="1">
    <location>
        <begin position="37"/>
        <end position="78"/>
    </location>
</feature>
<dbReference type="GeneID" id="28976651"/>
<organism evidence="2 3">
    <name type="scientific">Rhodotorula graminis (strain WP1)</name>
    <dbReference type="NCBI Taxonomy" id="578459"/>
    <lineage>
        <taxon>Eukaryota</taxon>
        <taxon>Fungi</taxon>
        <taxon>Dikarya</taxon>
        <taxon>Basidiomycota</taxon>
        <taxon>Pucciniomycotina</taxon>
        <taxon>Microbotryomycetes</taxon>
        <taxon>Sporidiobolales</taxon>
        <taxon>Sporidiobolaceae</taxon>
        <taxon>Rhodotorula</taxon>
    </lineage>
</organism>
<feature type="compositionally biased region" description="Low complexity" evidence="1">
    <location>
        <begin position="359"/>
        <end position="371"/>
    </location>
</feature>
<evidence type="ECO:0000313" key="3">
    <source>
        <dbReference type="Proteomes" id="UP000053890"/>
    </source>
</evidence>
<feature type="compositionally biased region" description="Polar residues" evidence="1">
    <location>
        <begin position="169"/>
        <end position="179"/>
    </location>
</feature>
<proteinExistence type="predicted"/>
<dbReference type="RefSeq" id="XP_018273278.1">
    <property type="nucleotide sequence ID" value="XM_018416203.1"/>
</dbReference>
<dbReference type="AlphaFoldDB" id="A0A194S9G4"/>
<feature type="region of interest" description="Disordered" evidence="1">
    <location>
        <begin position="357"/>
        <end position="381"/>
    </location>
</feature>
<evidence type="ECO:0000313" key="2">
    <source>
        <dbReference type="EMBL" id="KPV77229.1"/>
    </source>
</evidence>
<dbReference type="Proteomes" id="UP000053890">
    <property type="component" value="Unassembled WGS sequence"/>
</dbReference>
<feature type="compositionally biased region" description="Low complexity" evidence="1">
    <location>
        <begin position="108"/>
        <end position="152"/>
    </location>
</feature>
<feature type="compositionally biased region" description="Basic and acidic residues" evidence="1">
    <location>
        <begin position="1"/>
        <end position="10"/>
    </location>
</feature>